<name>A0A6L2MDL7_TANCI</name>
<dbReference type="Pfam" id="PF13966">
    <property type="entry name" value="zf-RVT"/>
    <property type="match status" value="1"/>
</dbReference>
<evidence type="ECO:0000313" key="2">
    <source>
        <dbReference type="EMBL" id="GEU71357.1"/>
    </source>
</evidence>
<keyword evidence="2" id="KW-0808">Transferase</keyword>
<dbReference type="EMBL" id="BKCJ010006292">
    <property type="protein sequence ID" value="GEU71357.1"/>
    <property type="molecule type" value="Genomic_DNA"/>
</dbReference>
<sequence length="253" mass="29084">MWYYKNIFSKTAQDRLNFRSTRVSRLSYQEAKRREVKFSEKEIWDAVCGCSCDKALDPIGLSDVGGKSKAIGGEGSRVDQWAVERMARWMGCSVGELPLTYLGLPIGDEGTWKWIWDWVREPMGKVVGELEALEKTMSNTNITLNCRDAWKWMLDDIGAFPVKALSDLVEVKCINTRNHNSETMWNNLVTKKVNIFSWRAARGRLLVPVELDKKGIDLHTILCPNCDEMCETIDHSLIFYNEAMNVSEKVFEW</sequence>
<organism evidence="2">
    <name type="scientific">Tanacetum cinerariifolium</name>
    <name type="common">Dalmatian daisy</name>
    <name type="synonym">Chrysanthemum cinerariifolium</name>
    <dbReference type="NCBI Taxonomy" id="118510"/>
    <lineage>
        <taxon>Eukaryota</taxon>
        <taxon>Viridiplantae</taxon>
        <taxon>Streptophyta</taxon>
        <taxon>Embryophyta</taxon>
        <taxon>Tracheophyta</taxon>
        <taxon>Spermatophyta</taxon>
        <taxon>Magnoliopsida</taxon>
        <taxon>eudicotyledons</taxon>
        <taxon>Gunneridae</taxon>
        <taxon>Pentapetalae</taxon>
        <taxon>asterids</taxon>
        <taxon>campanulids</taxon>
        <taxon>Asterales</taxon>
        <taxon>Asteraceae</taxon>
        <taxon>Asteroideae</taxon>
        <taxon>Anthemideae</taxon>
        <taxon>Anthemidinae</taxon>
        <taxon>Tanacetum</taxon>
    </lineage>
</organism>
<evidence type="ECO:0000259" key="1">
    <source>
        <dbReference type="Pfam" id="PF13966"/>
    </source>
</evidence>
<proteinExistence type="predicted"/>
<dbReference type="AlphaFoldDB" id="A0A6L2MDL7"/>
<accession>A0A6L2MDL7</accession>
<reference evidence="2" key="1">
    <citation type="journal article" date="2019" name="Sci. Rep.">
        <title>Draft genome of Tanacetum cinerariifolium, the natural source of mosquito coil.</title>
        <authorList>
            <person name="Yamashiro T."/>
            <person name="Shiraishi A."/>
            <person name="Satake H."/>
            <person name="Nakayama K."/>
        </authorList>
    </citation>
    <scope>NUCLEOTIDE SEQUENCE</scope>
</reference>
<keyword evidence="2" id="KW-0548">Nucleotidyltransferase</keyword>
<keyword evidence="2" id="KW-0695">RNA-directed DNA polymerase</keyword>
<gene>
    <name evidence="2" type="ORF">Tci_043335</name>
</gene>
<protein>
    <submittedName>
        <fullName evidence="2">RNA-directed DNA polymerase, eukaryota, reverse transcriptase zinc-binding domain protein</fullName>
    </submittedName>
</protein>
<feature type="domain" description="Reverse transcriptase zinc-binding" evidence="1">
    <location>
        <begin position="176"/>
        <end position="238"/>
    </location>
</feature>
<comment type="caution">
    <text evidence="2">The sequence shown here is derived from an EMBL/GenBank/DDBJ whole genome shotgun (WGS) entry which is preliminary data.</text>
</comment>
<dbReference type="InterPro" id="IPR026960">
    <property type="entry name" value="RVT-Znf"/>
</dbReference>
<dbReference type="GO" id="GO:0003964">
    <property type="term" value="F:RNA-directed DNA polymerase activity"/>
    <property type="evidence" value="ECO:0007669"/>
    <property type="project" value="UniProtKB-KW"/>
</dbReference>